<evidence type="ECO:0000256" key="3">
    <source>
        <dbReference type="ARBA" id="ARBA00023163"/>
    </source>
</evidence>
<dbReference type="CDD" id="cd00067">
    <property type="entry name" value="GAL4"/>
    <property type="match status" value="1"/>
</dbReference>
<dbReference type="InterPro" id="IPR053157">
    <property type="entry name" value="Sterol_Uptake_Regulator"/>
</dbReference>
<dbReference type="PANTHER" id="PTHR47784:SF5">
    <property type="entry name" value="STEROL UPTAKE CONTROL PROTEIN 2"/>
    <property type="match status" value="1"/>
</dbReference>
<evidence type="ECO:0000256" key="4">
    <source>
        <dbReference type="ARBA" id="ARBA00023242"/>
    </source>
</evidence>
<organism evidence="7 8">
    <name type="scientific">Penicillium olsonii</name>
    <dbReference type="NCBI Taxonomy" id="99116"/>
    <lineage>
        <taxon>Eukaryota</taxon>
        <taxon>Fungi</taxon>
        <taxon>Dikarya</taxon>
        <taxon>Ascomycota</taxon>
        <taxon>Pezizomycotina</taxon>
        <taxon>Eurotiomycetes</taxon>
        <taxon>Eurotiomycetidae</taxon>
        <taxon>Eurotiales</taxon>
        <taxon>Aspergillaceae</taxon>
        <taxon>Penicillium</taxon>
    </lineage>
</organism>
<dbReference type="Proteomes" id="UP001153618">
    <property type="component" value="Unassembled WGS sequence"/>
</dbReference>
<dbReference type="EMBL" id="CAJVOS010000022">
    <property type="protein sequence ID" value="CAG8091591.1"/>
    <property type="molecule type" value="Genomic_DNA"/>
</dbReference>
<name>A0A9W4HQV1_PENOL</name>
<evidence type="ECO:0000313" key="8">
    <source>
        <dbReference type="Proteomes" id="UP001153618"/>
    </source>
</evidence>
<evidence type="ECO:0000256" key="2">
    <source>
        <dbReference type="ARBA" id="ARBA00023125"/>
    </source>
</evidence>
<reference evidence="7" key="1">
    <citation type="submission" date="2021-07" db="EMBL/GenBank/DDBJ databases">
        <authorList>
            <person name="Branca A.L. A."/>
        </authorList>
    </citation>
    <scope>NUCLEOTIDE SEQUENCE</scope>
</reference>
<dbReference type="PROSITE" id="PS00463">
    <property type="entry name" value="ZN2_CY6_FUNGAL_1"/>
    <property type="match status" value="1"/>
</dbReference>
<dbReference type="PROSITE" id="PS50048">
    <property type="entry name" value="ZN2_CY6_FUNGAL_2"/>
    <property type="match status" value="1"/>
</dbReference>
<dbReference type="Pfam" id="PF00172">
    <property type="entry name" value="Zn_clus"/>
    <property type="match status" value="1"/>
</dbReference>
<dbReference type="Gene3D" id="4.10.240.10">
    <property type="entry name" value="Zn(2)-C6 fungal-type DNA-binding domain"/>
    <property type="match status" value="1"/>
</dbReference>
<dbReference type="GO" id="GO:0008270">
    <property type="term" value="F:zinc ion binding"/>
    <property type="evidence" value="ECO:0007669"/>
    <property type="project" value="InterPro"/>
</dbReference>
<sequence>MPQRRPHAKSTGGCSRCKKRRIKCDESGPPCTTCRSRNADCEYLNAFRASSWMRSTEHISRENTIKTDRAPHQSQHVPESDPITPSVSSRNRELQLMMHHWTLHTCHSFSAIFSEIFQTCAVQQALHYPYLMDSLLALTSLHMASELPDTAEKTKLREDALRYQSQAMPVFRMELGNVTRVNCHALFACSVITMACTFVLPSLTSTTEGDVEAQTSTDLKSLFRLVSGTHSIIDRARVSLEAGPFKMIIQPWSGANPAFLPPGERVLPMELKTLCEGSLSQRLYEHAVDSLERYAMAEGMVIPWIMVAGEEFIERVQEREPLALLIYVCWAALMARQEMWWAKTAGMTIVQNYRRFESDKTDRAVRWAREIAKIDT</sequence>
<accession>A0A9W4HQV1</accession>
<feature type="compositionally biased region" description="Basic and acidic residues" evidence="5">
    <location>
        <begin position="62"/>
        <end position="71"/>
    </location>
</feature>
<dbReference type="InterPro" id="IPR001138">
    <property type="entry name" value="Zn2Cys6_DnaBD"/>
</dbReference>
<keyword evidence="3" id="KW-0804">Transcription</keyword>
<dbReference type="SUPFAM" id="SSF57701">
    <property type="entry name" value="Zn2/Cys6 DNA-binding domain"/>
    <property type="match status" value="1"/>
</dbReference>
<feature type="compositionally biased region" description="Polar residues" evidence="5">
    <location>
        <begin position="72"/>
        <end position="87"/>
    </location>
</feature>
<keyword evidence="1" id="KW-0805">Transcription regulation</keyword>
<proteinExistence type="predicted"/>
<protein>
    <recommendedName>
        <fullName evidence="6">Zn(2)-C6 fungal-type domain-containing protein</fullName>
    </recommendedName>
</protein>
<dbReference type="AlphaFoldDB" id="A0A9W4HQV1"/>
<dbReference type="SMART" id="SM00066">
    <property type="entry name" value="GAL4"/>
    <property type="match status" value="1"/>
</dbReference>
<dbReference type="OrthoDB" id="10254221at2759"/>
<feature type="region of interest" description="Disordered" evidence="5">
    <location>
        <begin position="62"/>
        <end position="87"/>
    </location>
</feature>
<keyword evidence="2" id="KW-0238">DNA-binding</keyword>
<dbReference type="GO" id="GO:0001228">
    <property type="term" value="F:DNA-binding transcription activator activity, RNA polymerase II-specific"/>
    <property type="evidence" value="ECO:0007669"/>
    <property type="project" value="TreeGrafter"/>
</dbReference>
<comment type="caution">
    <text evidence="7">The sequence shown here is derived from an EMBL/GenBank/DDBJ whole genome shotgun (WGS) entry which is preliminary data.</text>
</comment>
<dbReference type="InterPro" id="IPR021858">
    <property type="entry name" value="Fun_TF"/>
</dbReference>
<evidence type="ECO:0000259" key="6">
    <source>
        <dbReference type="PROSITE" id="PS50048"/>
    </source>
</evidence>
<dbReference type="PANTHER" id="PTHR47784">
    <property type="entry name" value="STEROL UPTAKE CONTROL PROTEIN 2"/>
    <property type="match status" value="1"/>
</dbReference>
<gene>
    <name evidence="7" type="ORF">POLS_LOCUS4406</name>
</gene>
<dbReference type="InterPro" id="IPR036864">
    <property type="entry name" value="Zn2-C6_fun-type_DNA-bd_sf"/>
</dbReference>
<evidence type="ECO:0000256" key="1">
    <source>
        <dbReference type="ARBA" id="ARBA00023015"/>
    </source>
</evidence>
<dbReference type="GO" id="GO:0003677">
    <property type="term" value="F:DNA binding"/>
    <property type="evidence" value="ECO:0007669"/>
    <property type="project" value="UniProtKB-KW"/>
</dbReference>
<evidence type="ECO:0000313" key="7">
    <source>
        <dbReference type="EMBL" id="CAG8091591.1"/>
    </source>
</evidence>
<keyword evidence="8" id="KW-1185">Reference proteome</keyword>
<evidence type="ECO:0000256" key="5">
    <source>
        <dbReference type="SAM" id="MobiDB-lite"/>
    </source>
</evidence>
<feature type="domain" description="Zn(2)-C6 fungal-type" evidence="6">
    <location>
        <begin position="13"/>
        <end position="43"/>
    </location>
</feature>
<keyword evidence="4" id="KW-0539">Nucleus</keyword>
<dbReference type="Pfam" id="PF11951">
    <property type="entry name" value="Fungal_trans_2"/>
    <property type="match status" value="1"/>
</dbReference>